<protein>
    <recommendedName>
        <fullName evidence="2">lysozyme</fullName>
        <ecNumber evidence="2">3.2.1.17</ecNumber>
    </recommendedName>
</protein>
<evidence type="ECO:0000313" key="10">
    <source>
        <dbReference type="Proteomes" id="UP001431783"/>
    </source>
</evidence>
<dbReference type="PROSITE" id="PS00018">
    <property type="entry name" value="EF_HAND_1"/>
    <property type="match status" value="1"/>
</dbReference>
<reference evidence="9 10" key="1">
    <citation type="submission" date="2023-03" db="EMBL/GenBank/DDBJ databases">
        <title>Genome insight into feeding habits of ladybird beetles.</title>
        <authorList>
            <person name="Li H.-S."/>
            <person name="Huang Y.-H."/>
            <person name="Pang H."/>
        </authorList>
    </citation>
    <scope>NUCLEOTIDE SEQUENCE [LARGE SCALE GENOMIC DNA]</scope>
    <source>
        <strain evidence="9">SYSU_2023b</strain>
        <tissue evidence="9">Whole body</tissue>
    </source>
</reference>
<feature type="disulfide bond" evidence="7">
    <location>
        <begin position="88"/>
        <end position="94"/>
    </location>
</feature>
<keyword evidence="7" id="KW-1015">Disulfide bond</keyword>
<evidence type="ECO:0000256" key="5">
    <source>
        <dbReference type="ARBA" id="ARBA00022801"/>
    </source>
</evidence>
<keyword evidence="6" id="KW-0326">Glycosidase</keyword>
<dbReference type="GO" id="GO:0042742">
    <property type="term" value="P:defense response to bacterium"/>
    <property type="evidence" value="ECO:0007669"/>
    <property type="project" value="UniProtKB-KW"/>
</dbReference>
<keyword evidence="4" id="KW-0081">Bacteriolytic enzyme</keyword>
<evidence type="ECO:0000256" key="8">
    <source>
        <dbReference type="SAM" id="SignalP"/>
    </source>
</evidence>
<keyword evidence="8" id="KW-0732">Signal</keyword>
<dbReference type="EC" id="3.2.1.17" evidence="2"/>
<dbReference type="GO" id="GO:0031640">
    <property type="term" value="P:killing of cells of another organism"/>
    <property type="evidence" value="ECO:0007669"/>
    <property type="project" value="UniProtKB-KW"/>
</dbReference>
<comment type="caution">
    <text evidence="9">The sequence shown here is derived from an EMBL/GenBank/DDBJ whole genome shotgun (WGS) entry which is preliminary data.</text>
</comment>
<gene>
    <name evidence="9" type="ORF">WA026_000275</name>
</gene>
<name>A0AAW1V3C4_9CUCU</name>
<dbReference type="Pfam" id="PF05497">
    <property type="entry name" value="Destabilase"/>
    <property type="match status" value="1"/>
</dbReference>
<proteinExistence type="predicted"/>
<dbReference type="PROSITE" id="PS51909">
    <property type="entry name" value="LYSOZYME_I"/>
    <property type="match status" value="1"/>
</dbReference>
<dbReference type="InterPro" id="IPR018247">
    <property type="entry name" value="EF_Hand_1_Ca_BS"/>
</dbReference>
<evidence type="ECO:0000256" key="2">
    <source>
        <dbReference type="ARBA" id="ARBA00012732"/>
    </source>
</evidence>
<feature type="disulfide bond" evidence="7">
    <location>
        <begin position="23"/>
        <end position="118"/>
    </location>
</feature>
<feature type="disulfide bond" evidence="7">
    <location>
        <begin position="39"/>
        <end position="56"/>
    </location>
</feature>
<evidence type="ECO:0000256" key="7">
    <source>
        <dbReference type="PIRSR" id="PIRSR608597-3"/>
    </source>
</evidence>
<dbReference type="InterPro" id="IPR008597">
    <property type="entry name" value="Invert_lysozyme"/>
</dbReference>
<keyword evidence="3" id="KW-0929">Antimicrobial</keyword>
<keyword evidence="5" id="KW-0378">Hydrolase</keyword>
<accession>A0AAW1V3C4</accession>
<feature type="disulfide bond" evidence="7">
    <location>
        <begin position="28"/>
        <end position="34"/>
    </location>
</feature>
<evidence type="ECO:0000256" key="1">
    <source>
        <dbReference type="ARBA" id="ARBA00000632"/>
    </source>
</evidence>
<keyword evidence="10" id="KW-1185">Reference proteome</keyword>
<comment type="catalytic activity">
    <reaction evidence="1">
        <text>Hydrolysis of (1-&gt;4)-beta-linkages between N-acetylmuramic acid and N-acetyl-D-glucosamine residues in a peptidoglycan and between N-acetyl-D-glucosamine residues in chitodextrins.</text>
        <dbReference type="EC" id="3.2.1.17"/>
    </reaction>
</comment>
<dbReference type="AlphaFoldDB" id="A0AAW1V3C4"/>
<sequence length="195" mass="23030">MINIFLVLYLVVSKVAAIPDFRCLMCICETLTNCTSKPCDTWRKDTTYIRHLERGCGPFAITPELWIEANRPVLVERDESENEKFKQCAETMLCSIWTVDHYLRLHSRDCDEDGKINCDDFLLVYNFGHSSCLRSSLDNEKLNKYNTCMNRRALTVLKLRHSKITRRPKNYKFTEKHYWAKRESKEVFKILDSTK</sequence>
<dbReference type="EMBL" id="JARQZJ010000121">
    <property type="protein sequence ID" value="KAK9887985.1"/>
    <property type="molecule type" value="Genomic_DNA"/>
</dbReference>
<feature type="chain" id="PRO_5043643293" description="lysozyme" evidence="8">
    <location>
        <begin position="18"/>
        <end position="195"/>
    </location>
</feature>
<dbReference type="GO" id="GO:0003796">
    <property type="term" value="F:lysozyme activity"/>
    <property type="evidence" value="ECO:0007669"/>
    <property type="project" value="UniProtKB-EC"/>
</dbReference>
<organism evidence="9 10">
    <name type="scientific">Henosepilachna vigintioctopunctata</name>
    <dbReference type="NCBI Taxonomy" id="420089"/>
    <lineage>
        <taxon>Eukaryota</taxon>
        <taxon>Metazoa</taxon>
        <taxon>Ecdysozoa</taxon>
        <taxon>Arthropoda</taxon>
        <taxon>Hexapoda</taxon>
        <taxon>Insecta</taxon>
        <taxon>Pterygota</taxon>
        <taxon>Neoptera</taxon>
        <taxon>Endopterygota</taxon>
        <taxon>Coleoptera</taxon>
        <taxon>Polyphaga</taxon>
        <taxon>Cucujiformia</taxon>
        <taxon>Coccinelloidea</taxon>
        <taxon>Coccinellidae</taxon>
        <taxon>Epilachninae</taxon>
        <taxon>Epilachnini</taxon>
        <taxon>Henosepilachna</taxon>
    </lineage>
</organism>
<dbReference type="Gene3D" id="1.10.530.10">
    <property type="match status" value="1"/>
</dbReference>
<evidence type="ECO:0000256" key="6">
    <source>
        <dbReference type="ARBA" id="ARBA00023295"/>
    </source>
</evidence>
<evidence type="ECO:0000256" key="4">
    <source>
        <dbReference type="ARBA" id="ARBA00022638"/>
    </source>
</evidence>
<evidence type="ECO:0000256" key="3">
    <source>
        <dbReference type="ARBA" id="ARBA00022529"/>
    </source>
</evidence>
<evidence type="ECO:0000313" key="9">
    <source>
        <dbReference type="EMBL" id="KAK9887985.1"/>
    </source>
</evidence>
<dbReference type="Proteomes" id="UP001431783">
    <property type="component" value="Unassembled WGS sequence"/>
</dbReference>
<feature type="signal peptide" evidence="8">
    <location>
        <begin position="1"/>
        <end position="17"/>
    </location>
</feature>